<accession>A0ABY6J8D6</accession>
<dbReference type="Proteomes" id="UP001162741">
    <property type="component" value="Chromosome"/>
</dbReference>
<dbReference type="EMBL" id="CP107006">
    <property type="protein sequence ID" value="UYQ95929.1"/>
    <property type="molecule type" value="Genomic_DNA"/>
</dbReference>
<dbReference type="Pfam" id="PF14213">
    <property type="entry name" value="DUF4325"/>
    <property type="match status" value="1"/>
</dbReference>
<sequence length="417" mass="46189">MIDYHIVKYDSYRNAIYFPTRVASGLLPDFAAAIETWRLRRRPYPLRLDFSQVTKAFANGMLGVIAITAELRRQGVKLEIVMPHHKDASRFFHTCGWAHLLNPSSNNGFKPNRKHYVQPFDTFQEIPTVTANFMDIIMGHIHMPKDVLAALEWSITEICDNVVNHAESKIGGYLQVIAYPQNGLVAFTVADAGKGILQSLKEGLPNLTSDIDAIREAIKAGVTRNKDAGQGNGLAGSCRIALMTGGSLDILSGSGRLLLRADSLSQPNEYLSRQNYQGTCISGQIKMSHTFSVLDALSFGGKSFMPSTVVDLNYEREEEEALDIRITERLEGAGTRSAGKELRLLLQNLLNAKPGFPIYLDWTGVTIIASSFADEFLGKLYVELGERVFDASIRHTKMAQIVEHIIKKAISERLSTG</sequence>
<dbReference type="Gene3D" id="3.30.565.10">
    <property type="entry name" value="Histidine kinase-like ATPase, C-terminal domain"/>
    <property type="match status" value="1"/>
</dbReference>
<evidence type="ECO:0000313" key="2">
    <source>
        <dbReference type="EMBL" id="UYQ95929.1"/>
    </source>
</evidence>
<dbReference type="SUPFAM" id="SSF55874">
    <property type="entry name" value="ATPase domain of HSP90 chaperone/DNA topoisomerase II/histidine kinase"/>
    <property type="match status" value="1"/>
</dbReference>
<feature type="domain" description="DUF4325" evidence="1">
    <location>
        <begin position="339"/>
        <end position="398"/>
    </location>
</feature>
<dbReference type="InterPro" id="IPR025474">
    <property type="entry name" value="DUF4325"/>
</dbReference>
<keyword evidence="3" id="KW-1185">Reference proteome</keyword>
<organism evidence="2 3">
    <name type="scientific">Chitinophaga horti</name>
    <dbReference type="NCBI Taxonomy" id="2920382"/>
    <lineage>
        <taxon>Bacteria</taxon>
        <taxon>Pseudomonadati</taxon>
        <taxon>Bacteroidota</taxon>
        <taxon>Chitinophagia</taxon>
        <taxon>Chitinophagales</taxon>
        <taxon>Chitinophagaceae</taxon>
        <taxon>Chitinophaga</taxon>
    </lineage>
</organism>
<evidence type="ECO:0000313" key="3">
    <source>
        <dbReference type="Proteomes" id="UP001162741"/>
    </source>
</evidence>
<dbReference type="RefSeq" id="WP_264283599.1">
    <property type="nucleotide sequence ID" value="NZ_CP107006.1"/>
</dbReference>
<evidence type="ECO:0000259" key="1">
    <source>
        <dbReference type="Pfam" id="PF14213"/>
    </source>
</evidence>
<reference evidence="2" key="1">
    <citation type="submission" date="2022-10" db="EMBL/GenBank/DDBJ databases">
        <title>Chitinophaga sp. nov., isolated from soil.</title>
        <authorList>
            <person name="Jeon C.O."/>
        </authorList>
    </citation>
    <scope>NUCLEOTIDE SEQUENCE</scope>
    <source>
        <strain evidence="2">R8</strain>
    </source>
</reference>
<dbReference type="InterPro" id="IPR036890">
    <property type="entry name" value="HATPase_C_sf"/>
</dbReference>
<protein>
    <submittedName>
        <fullName evidence="2">DUF4325 domain-containing protein</fullName>
    </submittedName>
</protein>
<proteinExistence type="predicted"/>
<name>A0ABY6J8D6_9BACT</name>
<gene>
    <name evidence="2" type="ORF">MKQ68_12540</name>
</gene>